<keyword evidence="5 6" id="KW-0472">Membrane</keyword>
<evidence type="ECO:0000259" key="7">
    <source>
        <dbReference type="Pfam" id="PF06271"/>
    </source>
</evidence>
<reference evidence="8 9" key="1">
    <citation type="journal article" date="2012" name="ISME J.">
        <title>Genomic insights to SAR86, an abundant and uncultivated marine bacterial lineage.</title>
        <authorList>
            <person name="Dupont C.L."/>
            <person name="Rusch D.B."/>
            <person name="Yooseph S."/>
            <person name="Lombardo M.J."/>
            <person name="Richter R.A."/>
            <person name="Valas R."/>
            <person name="Novotny M."/>
            <person name="Yee-Greenbaum J."/>
            <person name="Selengut J.D."/>
            <person name="Haft D.H."/>
            <person name="Halpern A.L."/>
            <person name="Lasken R.S."/>
            <person name="Nealson K."/>
            <person name="Friedman R."/>
            <person name="Venter J.C."/>
        </authorList>
    </citation>
    <scope>NUCLEOTIDE SEQUENCE [LARGE SCALE GENOMIC DNA]</scope>
</reference>
<dbReference type="HOGENOM" id="CLU_053152_4_0_6"/>
<feature type="transmembrane region" description="Helical" evidence="6">
    <location>
        <begin position="98"/>
        <end position="117"/>
    </location>
</feature>
<gene>
    <name evidence="8" type="ORF">NT02SARS_0252</name>
</gene>
<dbReference type="AlphaFoldDB" id="J5KH63"/>
<comment type="subcellular location">
    <subcellularLocation>
        <location evidence="1">Cell membrane</location>
        <topology evidence="1">Multi-pass membrane protein</topology>
    </subcellularLocation>
</comment>
<evidence type="ECO:0000256" key="6">
    <source>
        <dbReference type="SAM" id="Phobius"/>
    </source>
</evidence>
<dbReference type="InterPro" id="IPR051791">
    <property type="entry name" value="Pra-immunoreactive"/>
</dbReference>
<feature type="domain" description="RDD" evidence="7">
    <location>
        <begin position="11"/>
        <end position="129"/>
    </location>
</feature>
<evidence type="ECO:0000256" key="1">
    <source>
        <dbReference type="ARBA" id="ARBA00004651"/>
    </source>
</evidence>
<organism evidence="8 9">
    <name type="scientific">SAR86 cluster bacterium SAR86B</name>
    <dbReference type="NCBI Taxonomy" id="1123867"/>
    <lineage>
        <taxon>Bacteria</taxon>
        <taxon>Pseudomonadati</taxon>
        <taxon>Pseudomonadota</taxon>
        <taxon>Gammaproteobacteria</taxon>
        <taxon>SAR86 cluster</taxon>
    </lineage>
</organism>
<sequence length="136" mass="15741">MNTNKHHVYPLRRIAASIYDFFLLLGVWFLVGSIALFLNDREILNPILGLVLVLISSWAFYSFFWIRGGKTLGMAVWNIQIFHKENRPISLKETSIRFFLNLFIVSLAGLPLLQIYFSKDGETIADKYSKTILKKI</sequence>
<keyword evidence="2" id="KW-1003">Cell membrane</keyword>
<name>J5KH63_9GAMM</name>
<keyword evidence="4 6" id="KW-1133">Transmembrane helix</keyword>
<keyword evidence="3 6" id="KW-0812">Transmembrane</keyword>
<evidence type="ECO:0000256" key="4">
    <source>
        <dbReference type="ARBA" id="ARBA00022989"/>
    </source>
</evidence>
<evidence type="ECO:0000256" key="5">
    <source>
        <dbReference type="ARBA" id="ARBA00023136"/>
    </source>
</evidence>
<evidence type="ECO:0000256" key="3">
    <source>
        <dbReference type="ARBA" id="ARBA00022692"/>
    </source>
</evidence>
<feature type="transmembrane region" description="Helical" evidence="6">
    <location>
        <begin position="21"/>
        <end position="38"/>
    </location>
</feature>
<dbReference type="PANTHER" id="PTHR36115">
    <property type="entry name" value="PROLINE-RICH ANTIGEN HOMOLOG-RELATED"/>
    <property type="match status" value="1"/>
</dbReference>
<dbReference type="EMBL" id="JH611165">
    <property type="protein sequence ID" value="EJP73673.1"/>
    <property type="molecule type" value="Genomic_DNA"/>
</dbReference>
<dbReference type="PANTHER" id="PTHR36115:SF10">
    <property type="entry name" value="RDD DOMAIN-CONTAINING PROTEIN"/>
    <property type="match status" value="1"/>
</dbReference>
<dbReference type="Pfam" id="PF06271">
    <property type="entry name" value="RDD"/>
    <property type="match status" value="1"/>
</dbReference>
<dbReference type="Proteomes" id="UP000010116">
    <property type="component" value="Unassembled WGS sequence"/>
</dbReference>
<proteinExistence type="predicted"/>
<feature type="transmembrane region" description="Helical" evidence="6">
    <location>
        <begin position="44"/>
        <end position="66"/>
    </location>
</feature>
<accession>J5KH63</accession>
<evidence type="ECO:0000313" key="9">
    <source>
        <dbReference type="Proteomes" id="UP000010116"/>
    </source>
</evidence>
<protein>
    <submittedName>
        <fullName evidence="8">RDD domain protein</fullName>
    </submittedName>
</protein>
<evidence type="ECO:0000313" key="8">
    <source>
        <dbReference type="EMBL" id="EJP73673.1"/>
    </source>
</evidence>
<dbReference type="GO" id="GO:0005886">
    <property type="term" value="C:plasma membrane"/>
    <property type="evidence" value="ECO:0007669"/>
    <property type="project" value="UniProtKB-SubCell"/>
</dbReference>
<dbReference type="InterPro" id="IPR010432">
    <property type="entry name" value="RDD"/>
</dbReference>
<evidence type="ECO:0000256" key="2">
    <source>
        <dbReference type="ARBA" id="ARBA00022475"/>
    </source>
</evidence>